<sequence length="577" mass="64123">PPVVAKCVALLKRYLFRYTPKMETLQQIDFFCVNLIAECNAVANKKSSPWVQSANSEHTALNISANSSSTNSTSAAFASEALVKSLNYVRALVSRHIPKHSFQSALFVGHFPSKRYFPTLSSLRSRSFGSQLSPGGIVGRGSPENKEAAKSAIMNVVGLETIDEEDLYYIALDIFKSRWIGGRHQQSWTPSPVMTDSGGIARPQVDSKYDLLDRGAAALLMKGQLGRNTDRRPSLGVLTEQLLQPSTLTTVADTASARSHLKSIAASKRIKTGTYQIWEDVPVSTWRRRPRPLFHYRHYSEQQPLRLSAVEVEEVIAAVCSEGSITSTNTMSPMPSLPSNQAGRVTVETADVAASVLIKLVIDMYMADSRTAAPLLLSMLEGMLSSPQLTVRTRAFDLVLNLGIHAQLLEPMLSEDQSAIVEEPASQSTHFSDGNQFFGTEKGKSKSYKLESGTPQAVSEFEIWLLNILNEILLYLVQIEEKEEVVWASALSCLMYMICDRGRIQRCRLNGLDVRVLKTLLEISRENSWAEELHCALIRLLSNLLYNIPDGAEKANPGAIDLEHSTDRAYWWHRIYL</sequence>
<dbReference type="InterPro" id="IPR016024">
    <property type="entry name" value="ARM-type_fold"/>
</dbReference>
<keyword evidence="2" id="KW-1185">Reference proteome</keyword>
<dbReference type="PANTHER" id="PTHR34958:SF1">
    <property type="entry name" value="ARMADILLO-LIKE HELICAL DOMAIN-CONTAINING PROTEIN"/>
    <property type="match status" value="1"/>
</dbReference>
<dbReference type="OMA" id="WWHRIYL"/>
<organism evidence="1 2">
    <name type="scientific">Taxus chinensis</name>
    <name type="common">Chinese yew</name>
    <name type="synonym">Taxus wallichiana var. chinensis</name>
    <dbReference type="NCBI Taxonomy" id="29808"/>
    <lineage>
        <taxon>Eukaryota</taxon>
        <taxon>Viridiplantae</taxon>
        <taxon>Streptophyta</taxon>
        <taxon>Embryophyta</taxon>
        <taxon>Tracheophyta</taxon>
        <taxon>Spermatophyta</taxon>
        <taxon>Pinopsida</taxon>
        <taxon>Pinidae</taxon>
        <taxon>Conifers II</taxon>
        <taxon>Cupressales</taxon>
        <taxon>Taxaceae</taxon>
        <taxon>Taxus</taxon>
    </lineage>
</organism>
<gene>
    <name evidence="1" type="ORF">KI387_006340</name>
</gene>
<comment type="caution">
    <text evidence="1">The sequence shown here is derived from an EMBL/GenBank/DDBJ whole genome shotgun (WGS) entry which is preliminary data.</text>
</comment>
<feature type="non-terminal residue" evidence="1">
    <location>
        <position position="1"/>
    </location>
</feature>
<reference evidence="1 2" key="1">
    <citation type="journal article" date="2021" name="Nat. Plants">
        <title>The Taxus genome provides insights into paclitaxel biosynthesis.</title>
        <authorList>
            <person name="Xiong X."/>
            <person name="Gou J."/>
            <person name="Liao Q."/>
            <person name="Li Y."/>
            <person name="Zhou Q."/>
            <person name="Bi G."/>
            <person name="Li C."/>
            <person name="Du R."/>
            <person name="Wang X."/>
            <person name="Sun T."/>
            <person name="Guo L."/>
            <person name="Liang H."/>
            <person name="Lu P."/>
            <person name="Wu Y."/>
            <person name="Zhang Z."/>
            <person name="Ro D.K."/>
            <person name="Shang Y."/>
            <person name="Huang S."/>
            <person name="Yan J."/>
        </authorList>
    </citation>
    <scope>NUCLEOTIDE SEQUENCE [LARGE SCALE GENOMIC DNA]</scope>
    <source>
        <strain evidence="1">Ta-2019</strain>
    </source>
</reference>
<protein>
    <submittedName>
        <fullName evidence="1">Uncharacterized protein</fullName>
    </submittedName>
</protein>
<proteinExistence type="predicted"/>
<dbReference type="AlphaFoldDB" id="A0AA38GPX7"/>
<name>A0AA38GPX7_TAXCH</name>
<evidence type="ECO:0000313" key="1">
    <source>
        <dbReference type="EMBL" id="KAH9326162.1"/>
    </source>
</evidence>
<dbReference type="Proteomes" id="UP000824469">
    <property type="component" value="Unassembled WGS sequence"/>
</dbReference>
<dbReference type="PANTHER" id="PTHR34958">
    <property type="entry name" value="CONDITIONAL LOSS-OF-GROWTH 1"/>
    <property type="match status" value="1"/>
</dbReference>
<accession>A0AA38GPX7</accession>
<evidence type="ECO:0000313" key="2">
    <source>
        <dbReference type="Proteomes" id="UP000824469"/>
    </source>
</evidence>
<dbReference type="EMBL" id="JAHRHJ020000002">
    <property type="protein sequence ID" value="KAH9326162.1"/>
    <property type="molecule type" value="Genomic_DNA"/>
</dbReference>
<dbReference type="SUPFAM" id="SSF48371">
    <property type="entry name" value="ARM repeat"/>
    <property type="match status" value="1"/>
</dbReference>